<organism evidence="1 2">
    <name type="scientific">Tanacetum coccineum</name>
    <dbReference type="NCBI Taxonomy" id="301880"/>
    <lineage>
        <taxon>Eukaryota</taxon>
        <taxon>Viridiplantae</taxon>
        <taxon>Streptophyta</taxon>
        <taxon>Embryophyta</taxon>
        <taxon>Tracheophyta</taxon>
        <taxon>Spermatophyta</taxon>
        <taxon>Magnoliopsida</taxon>
        <taxon>eudicotyledons</taxon>
        <taxon>Gunneridae</taxon>
        <taxon>Pentapetalae</taxon>
        <taxon>asterids</taxon>
        <taxon>campanulids</taxon>
        <taxon>Asterales</taxon>
        <taxon>Asteraceae</taxon>
        <taxon>Asteroideae</taxon>
        <taxon>Anthemideae</taxon>
        <taxon>Anthemidinae</taxon>
        <taxon>Tanacetum</taxon>
    </lineage>
</organism>
<evidence type="ECO:0000313" key="1">
    <source>
        <dbReference type="EMBL" id="GJS51706.1"/>
    </source>
</evidence>
<name>A0ABQ4WFQ5_9ASTR</name>
<reference evidence="1" key="1">
    <citation type="journal article" date="2022" name="Int. J. Mol. Sci.">
        <title>Draft Genome of Tanacetum Coccineum: Genomic Comparison of Closely Related Tanacetum-Family Plants.</title>
        <authorList>
            <person name="Yamashiro T."/>
            <person name="Shiraishi A."/>
            <person name="Nakayama K."/>
            <person name="Satake H."/>
        </authorList>
    </citation>
    <scope>NUCLEOTIDE SEQUENCE</scope>
</reference>
<evidence type="ECO:0000313" key="2">
    <source>
        <dbReference type="Proteomes" id="UP001151760"/>
    </source>
</evidence>
<comment type="caution">
    <text evidence="1">The sequence shown here is derived from an EMBL/GenBank/DDBJ whole genome shotgun (WGS) entry which is preliminary data.</text>
</comment>
<dbReference type="EMBL" id="BQNB010008604">
    <property type="protein sequence ID" value="GJS51706.1"/>
    <property type="molecule type" value="Genomic_DNA"/>
</dbReference>
<gene>
    <name evidence="1" type="ORF">Tco_0625068</name>
</gene>
<dbReference type="Pfam" id="PF14223">
    <property type="entry name" value="Retrotran_gag_2"/>
    <property type="match status" value="1"/>
</dbReference>
<protein>
    <recommendedName>
        <fullName evidence="3">Retrovirus-related Pol polyprotein from transposon TNT 1-94</fullName>
    </recommendedName>
</protein>
<keyword evidence="2" id="KW-1185">Reference proteome</keyword>
<dbReference type="Proteomes" id="UP001151760">
    <property type="component" value="Unassembled WGS sequence"/>
</dbReference>
<evidence type="ECO:0008006" key="3">
    <source>
        <dbReference type="Google" id="ProtNLM"/>
    </source>
</evidence>
<sequence>MRDHGLNRFSIHASLRENDPGVFHPSVLSQGINVPRQVEMNAKTQPPKDTACMNRDIHVGMPFGFEKAGIIPETPLTECAHVLDPGLRDRMWRLLVTTEKVHRKGYDDVLETLPADMKAREKDALMKKTYNTLIICLGDRECLSNIKEIEKKVLEKEIKKKYSTKGTKLGDHEFNKLILDLANSDIKIEDEDQALMLLTSLSASYENFVEALLYGRESLTMEDVLATLNSRGSKKRTKGKKTKGEKRKIWLYVRGRSDASGSFEEKMSNEKVKCVSQEGSYHMRHRRDFLYDFTSFDGGLVQLGDNKTCTINRTGKVELHGTQGNREAEGFQVSNDDTVAAQSQLEDRQIEEKTNMGCLVKDQENVHLGIKIGVNVMVTGVLGQESAEGNVAEKKKVKKYIKANLGKLLIYNAWSTRWSPVRGSIMRKG</sequence>
<accession>A0ABQ4WFQ5</accession>
<reference evidence="1" key="2">
    <citation type="submission" date="2022-01" db="EMBL/GenBank/DDBJ databases">
        <authorList>
            <person name="Yamashiro T."/>
            <person name="Shiraishi A."/>
            <person name="Satake H."/>
            <person name="Nakayama K."/>
        </authorList>
    </citation>
    <scope>NUCLEOTIDE SEQUENCE</scope>
</reference>
<proteinExistence type="predicted"/>